<reference evidence="4 5" key="1">
    <citation type="submission" date="2018-09" db="EMBL/GenBank/DDBJ databases">
        <title>Genomic investigation of the strawberry pathogen Phytophthora fragariae indicates pathogenicity is determined by transcriptional variation in three key races.</title>
        <authorList>
            <person name="Adams T.M."/>
            <person name="Armitage A.D."/>
            <person name="Sobczyk M.K."/>
            <person name="Bates H.J."/>
            <person name="Dunwell J.M."/>
            <person name="Nellist C.F."/>
            <person name="Harrison R.J."/>
        </authorList>
    </citation>
    <scope>NUCLEOTIDE SEQUENCE [LARGE SCALE GENOMIC DNA]</scope>
    <source>
        <strain evidence="3 4">SCRP249</strain>
        <strain evidence="2 5">SCRP324</strain>
    </source>
</reference>
<evidence type="ECO:0000313" key="2">
    <source>
        <dbReference type="EMBL" id="KAE9005177.1"/>
    </source>
</evidence>
<dbReference type="EMBL" id="QXFU01001314">
    <property type="protein sequence ID" value="KAE9005177.1"/>
    <property type="molecule type" value="Genomic_DNA"/>
</dbReference>
<feature type="compositionally biased region" description="Polar residues" evidence="1">
    <location>
        <begin position="45"/>
        <end position="57"/>
    </location>
</feature>
<dbReference type="Proteomes" id="UP000435112">
    <property type="component" value="Unassembled WGS sequence"/>
</dbReference>
<protein>
    <submittedName>
        <fullName evidence="2">Uncharacterized protein</fullName>
    </submittedName>
</protein>
<dbReference type="Proteomes" id="UP000429607">
    <property type="component" value="Unassembled WGS sequence"/>
</dbReference>
<dbReference type="AlphaFoldDB" id="A0A6A3KHB2"/>
<feature type="region of interest" description="Disordered" evidence="1">
    <location>
        <begin position="135"/>
        <end position="158"/>
    </location>
</feature>
<evidence type="ECO:0000313" key="5">
    <source>
        <dbReference type="Proteomes" id="UP000435112"/>
    </source>
</evidence>
<organism evidence="2 5">
    <name type="scientific">Phytophthora rubi</name>
    <dbReference type="NCBI Taxonomy" id="129364"/>
    <lineage>
        <taxon>Eukaryota</taxon>
        <taxon>Sar</taxon>
        <taxon>Stramenopiles</taxon>
        <taxon>Oomycota</taxon>
        <taxon>Peronosporomycetes</taxon>
        <taxon>Peronosporales</taxon>
        <taxon>Peronosporaceae</taxon>
        <taxon>Phytophthora</taxon>
    </lineage>
</organism>
<gene>
    <name evidence="3" type="ORF">PR001_g16448</name>
    <name evidence="2" type="ORF">PR002_g16837</name>
</gene>
<evidence type="ECO:0000256" key="1">
    <source>
        <dbReference type="SAM" id="MobiDB-lite"/>
    </source>
</evidence>
<evidence type="ECO:0000313" key="3">
    <source>
        <dbReference type="EMBL" id="KAE9009412.1"/>
    </source>
</evidence>
<comment type="caution">
    <text evidence="2">The sequence shown here is derived from an EMBL/GenBank/DDBJ whole genome shotgun (WGS) entry which is preliminary data.</text>
</comment>
<sequence>MSVTEMCTSAMWFAKLRWSCASPTSSNFSRKLDATHTKASRGHGWNQSMTVQFTSPGNRRARTRKTAPTGEKHMMTRKFRRIQRVPSIPGVRCPRVGRRRAGCAAQRAGLCLSRALRCATEEAYMDRSHMVKLASATDEDTEEEEAGRAKPSRPVLSRNEDMSVQLRAAAHSTLPDVRRHDRNHAYYRVGHESLALHDRQLLHARRARRLRRGGGGGEEWTSASRAGRDWLQRHSALCPLSSDGSFATRQRGFNSSISILKLAKSSETINISFDALLGDKPPTK</sequence>
<proteinExistence type="predicted"/>
<name>A0A6A3KHB2_9STRA</name>
<evidence type="ECO:0000313" key="4">
    <source>
        <dbReference type="Proteomes" id="UP000429607"/>
    </source>
</evidence>
<feature type="region of interest" description="Disordered" evidence="1">
    <location>
        <begin position="24"/>
        <end position="69"/>
    </location>
</feature>
<dbReference type="EMBL" id="QXFV01001298">
    <property type="protein sequence ID" value="KAE9009412.1"/>
    <property type="molecule type" value="Genomic_DNA"/>
</dbReference>
<accession>A0A6A3KHB2</accession>